<accession>A0A2R8BSF1</accession>
<evidence type="ECO:0000313" key="2">
    <source>
        <dbReference type="EMBL" id="SPJ23082.1"/>
    </source>
</evidence>
<gene>
    <name evidence="2" type="ORF">PAA8504_00887</name>
</gene>
<sequence>MLSNAETPAEYMDMLDDDWRRDKLQHIRAIIKKQAPQLAERIHYKMLGYGIDDAFAFHLNAQRAYVSLYVGNASKVDPTGELLEGLNVGKGCIRFSKSTKIDDTRIDEFIALAFAIWREGKDIDC</sequence>
<evidence type="ECO:0000313" key="3">
    <source>
        <dbReference type="Proteomes" id="UP000244912"/>
    </source>
</evidence>
<dbReference type="OrthoDB" id="9813231at2"/>
<organism evidence="2 3">
    <name type="scientific">Palleronia abyssalis</name>
    <dbReference type="NCBI Taxonomy" id="1501240"/>
    <lineage>
        <taxon>Bacteria</taxon>
        <taxon>Pseudomonadati</taxon>
        <taxon>Pseudomonadota</taxon>
        <taxon>Alphaproteobacteria</taxon>
        <taxon>Rhodobacterales</taxon>
        <taxon>Roseobacteraceae</taxon>
        <taxon>Palleronia</taxon>
    </lineage>
</organism>
<protein>
    <recommendedName>
        <fullName evidence="1">YdhG-like domain-containing protein</fullName>
    </recommendedName>
</protein>
<dbReference type="RefSeq" id="WP_108892952.1">
    <property type="nucleotide sequence ID" value="NZ_ONZF01000002.1"/>
</dbReference>
<dbReference type="EMBL" id="ONZF01000002">
    <property type="protein sequence ID" value="SPJ23082.1"/>
    <property type="molecule type" value="Genomic_DNA"/>
</dbReference>
<feature type="domain" description="YdhG-like" evidence="1">
    <location>
        <begin position="20"/>
        <end position="113"/>
    </location>
</feature>
<name>A0A2R8BSF1_9RHOB</name>
<dbReference type="Gene3D" id="3.90.1150.200">
    <property type="match status" value="1"/>
</dbReference>
<dbReference type="Pfam" id="PF08818">
    <property type="entry name" value="DUF1801"/>
    <property type="match status" value="1"/>
</dbReference>
<reference evidence="2 3" key="1">
    <citation type="submission" date="2018-03" db="EMBL/GenBank/DDBJ databases">
        <authorList>
            <person name="Keele B.F."/>
        </authorList>
    </citation>
    <scope>NUCLEOTIDE SEQUENCE [LARGE SCALE GENOMIC DNA]</scope>
    <source>
        <strain evidence="2 3">CECT 8504</strain>
    </source>
</reference>
<dbReference type="InterPro" id="IPR014922">
    <property type="entry name" value="YdhG-like"/>
</dbReference>
<keyword evidence="3" id="KW-1185">Reference proteome</keyword>
<dbReference type="Proteomes" id="UP000244912">
    <property type="component" value="Unassembled WGS sequence"/>
</dbReference>
<dbReference type="AlphaFoldDB" id="A0A2R8BSF1"/>
<proteinExistence type="predicted"/>
<evidence type="ECO:0000259" key="1">
    <source>
        <dbReference type="Pfam" id="PF08818"/>
    </source>
</evidence>
<dbReference type="SUPFAM" id="SSF159888">
    <property type="entry name" value="YdhG-like"/>
    <property type="match status" value="1"/>
</dbReference>